<evidence type="ECO:0000259" key="6">
    <source>
        <dbReference type="PROSITE" id="PS51898"/>
    </source>
</evidence>
<dbReference type="InterPro" id="IPR002104">
    <property type="entry name" value="Integrase_catalytic"/>
</dbReference>
<dbReference type="PROSITE" id="PS51900">
    <property type="entry name" value="CB"/>
    <property type="match status" value="1"/>
</dbReference>
<keyword evidence="9" id="KW-1185">Reference proteome</keyword>
<protein>
    <submittedName>
        <fullName evidence="8">Site-specific integrase</fullName>
    </submittedName>
</protein>
<feature type="domain" description="Core-binding (CB)" evidence="7">
    <location>
        <begin position="82"/>
        <end position="161"/>
    </location>
</feature>
<sequence length="360" mass="41622">MARKYRGVSVRGEESIQIEFMFKGKRCRESLKISPTDANLRYANNRRIEILSKIERGSFDYPSEFPESKSAMAKASKNGCHILVKDAMNDWLVSCQKRHAYSTVRDYNSAVGFHLEPRFGHYTLDELNRQEIETWINGLDISAKRINNILIPLRQIMERAFHDELIDNNPMSRIKNLKVKTREPQPFTLREIDAILSQLEGSAKNAIQFGFWTGLRTSELLGLRWENVSLEEGTAVIKEALVHGRMKQPKTKSGERKITLHANALAAAKSQFAIRSGSAFVFHDPKSKEQWASDQPFRKRVWIPALKAANVKYRECYQMRHTFASQMLSENRNPVWLAHHMGHSDWGMIRNIYGRWINES</sequence>
<dbReference type="Pfam" id="PF00589">
    <property type="entry name" value="Phage_integrase"/>
    <property type="match status" value="1"/>
</dbReference>
<evidence type="ECO:0000256" key="4">
    <source>
        <dbReference type="ARBA" id="ARBA00023172"/>
    </source>
</evidence>
<dbReference type="PANTHER" id="PTHR30629">
    <property type="entry name" value="PROPHAGE INTEGRASE"/>
    <property type="match status" value="1"/>
</dbReference>
<evidence type="ECO:0000259" key="7">
    <source>
        <dbReference type="PROSITE" id="PS51900"/>
    </source>
</evidence>
<gene>
    <name evidence="8" type="ORF">GCM10022414_27520</name>
</gene>
<dbReference type="EMBL" id="BAABDM010000005">
    <property type="protein sequence ID" value="GAA4100497.1"/>
    <property type="molecule type" value="Genomic_DNA"/>
</dbReference>
<accession>A0ABP7WZ58</accession>
<evidence type="ECO:0000313" key="9">
    <source>
        <dbReference type="Proteomes" id="UP001500392"/>
    </source>
</evidence>
<dbReference type="PANTHER" id="PTHR30629:SF2">
    <property type="entry name" value="PROPHAGE INTEGRASE INTS-RELATED"/>
    <property type="match status" value="1"/>
</dbReference>
<dbReference type="InterPro" id="IPR004107">
    <property type="entry name" value="Integrase_SAM-like_N"/>
</dbReference>
<dbReference type="Gene3D" id="1.10.443.10">
    <property type="entry name" value="Intergrase catalytic core"/>
    <property type="match status" value="1"/>
</dbReference>
<evidence type="ECO:0000256" key="5">
    <source>
        <dbReference type="PROSITE-ProRule" id="PRU01248"/>
    </source>
</evidence>
<dbReference type="InterPro" id="IPR010998">
    <property type="entry name" value="Integrase_recombinase_N"/>
</dbReference>
<dbReference type="CDD" id="cd01189">
    <property type="entry name" value="INT_ICEBs1_C_like"/>
    <property type="match status" value="1"/>
</dbReference>
<evidence type="ECO:0000256" key="2">
    <source>
        <dbReference type="ARBA" id="ARBA00022908"/>
    </source>
</evidence>
<feature type="domain" description="Tyr recombinase" evidence="6">
    <location>
        <begin position="182"/>
        <end position="360"/>
    </location>
</feature>
<name>A0ABP7WZ58_9GAMM</name>
<dbReference type="Pfam" id="PF14659">
    <property type="entry name" value="Phage_int_SAM_3"/>
    <property type="match status" value="1"/>
</dbReference>
<reference evidence="9" key="1">
    <citation type="journal article" date="2019" name="Int. J. Syst. Evol. Microbiol.">
        <title>The Global Catalogue of Microorganisms (GCM) 10K type strain sequencing project: providing services to taxonomists for standard genome sequencing and annotation.</title>
        <authorList>
            <consortium name="The Broad Institute Genomics Platform"/>
            <consortium name="The Broad Institute Genome Sequencing Center for Infectious Disease"/>
            <person name="Wu L."/>
            <person name="Ma J."/>
        </authorList>
    </citation>
    <scope>NUCLEOTIDE SEQUENCE [LARGE SCALE GENOMIC DNA]</scope>
    <source>
        <strain evidence="9">JCM 17304</strain>
    </source>
</reference>
<keyword evidence="4" id="KW-0233">DNA recombination</keyword>
<keyword evidence="2" id="KW-0229">DNA integration</keyword>
<keyword evidence="3 5" id="KW-0238">DNA-binding</keyword>
<evidence type="ECO:0000256" key="3">
    <source>
        <dbReference type="ARBA" id="ARBA00023125"/>
    </source>
</evidence>
<dbReference type="InterPro" id="IPR050808">
    <property type="entry name" value="Phage_Integrase"/>
</dbReference>
<organism evidence="8 9">
    <name type="scientific">Zhongshania borealis</name>
    <dbReference type="NCBI Taxonomy" id="889488"/>
    <lineage>
        <taxon>Bacteria</taxon>
        <taxon>Pseudomonadati</taxon>
        <taxon>Pseudomonadota</taxon>
        <taxon>Gammaproteobacteria</taxon>
        <taxon>Cellvibrionales</taxon>
        <taxon>Spongiibacteraceae</taxon>
        <taxon>Zhongshania</taxon>
    </lineage>
</organism>
<dbReference type="RefSeq" id="WP_344937013.1">
    <property type="nucleotide sequence ID" value="NZ_BAABDM010000005.1"/>
</dbReference>
<dbReference type="Gene3D" id="1.10.150.130">
    <property type="match status" value="1"/>
</dbReference>
<dbReference type="Pfam" id="PF12167">
    <property type="entry name" value="Arm-DNA-bind_2"/>
    <property type="match status" value="1"/>
</dbReference>
<proteinExistence type="inferred from homology"/>
<dbReference type="InterPro" id="IPR013762">
    <property type="entry name" value="Integrase-like_cat_sf"/>
</dbReference>
<evidence type="ECO:0000313" key="8">
    <source>
        <dbReference type="EMBL" id="GAA4100497.1"/>
    </source>
</evidence>
<comment type="similarity">
    <text evidence="1">Belongs to the 'phage' integrase family.</text>
</comment>
<comment type="caution">
    <text evidence="8">The sequence shown here is derived from an EMBL/GenBank/DDBJ whole genome shotgun (WGS) entry which is preliminary data.</text>
</comment>
<dbReference type="InterPro" id="IPR044068">
    <property type="entry name" value="CB"/>
</dbReference>
<dbReference type="Proteomes" id="UP001500392">
    <property type="component" value="Unassembled WGS sequence"/>
</dbReference>
<dbReference type="SUPFAM" id="SSF56349">
    <property type="entry name" value="DNA breaking-rejoining enzymes"/>
    <property type="match status" value="1"/>
</dbReference>
<dbReference type="InterPro" id="IPR022000">
    <property type="entry name" value="Min27-like_integrase_DNA_bind"/>
</dbReference>
<dbReference type="InterPro" id="IPR011010">
    <property type="entry name" value="DNA_brk_join_enz"/>
</dbReference>
<evidence type="ECO:0000256" key="1">
    <source>
        <dbReference type="ARBA" id="ARBA00008857"/>
    </source>
</evidence>
<dbReference type="PROSITE" id="PS51898">
    <property type="entry name" value="TYR_RECOMBINASE"/>
    <property type="match status" value="1"/>
</dbReference>